<sequence length="72" mass="8502">MQFKFDINSKYIFIFLADYSGFTKKTIDYKKALCDIINFFFQLFLIVVFSKKITKNSIPVTKIIAYEVKLSL</sequence>
<protein>
    <submittedName>
        <fullName evidence="2">Uncharacterized protein</fullName>
    </submittedName>
</protein>
<evidence type="ECO:0000313" key="5">
    <source>
        <dbReference type="Proteomes" id="UP000198319"/>
    </source>
</evidence>
<keyword evidence="1" id="KW-0472">Membrane</keyword>
<evidence type="ECO:0000256" key="1">
    <source>
        <dbReference type="SAM" id="Phobius"/>
    </source>
</evidence>
<reference evidence="2" key="1">
    <citation type="submission" date="2016-09" db="EMBL/GenBank/DDBJ databases">
        <authorList>
            <person name="Capua I."/>
            <person name="De Benedictis P."/>
            <person name="Joannis T."/>
            <person name="Lombin L.H."/>
            <person name="Cattoli G."/>
        </authorList>
    </citation>
    <scope>NUCLEOTIDE SEQUENCE [LARGE SCALE GENOMIC DNA]</scope>
    <source>
        <strain evidence="2">MSU</strain>
    </source>
</reference>
<keyword evidence="1" id="KW-1133">Transmembrane helix</keyword>
<dbReference type="EMBL" id="MIKE01000024">
    <property type="protein sequence ID" value="OHT44482.1"/>
    <property type="molecule type" value="Genomic_DNA"/>
</dbReference>
<evidence type="ECO:0000313" key="2">
    <source>
        <dbReference type="EMBL" id="OHT44482.1"/>
    </source>
</evidence>
<comment type="caution">
    <text evidence="2">The sequence shown here is derived from an EMBL/GenBank/DDBJ whole genome shotgun (WGS) entry which is preliminary data.</text>
</comment>
<gene>
    <name evidence="3" type="ORF">B0A71_12625</name>
    <name evidence="2" type="ORF">BHE19_12245</name>
</gene>
<keyword evidence="1" id="KW-0812">Transmembrane</keyword>
<keyword evidence="5" id="KW-1185">Reference proteome</keyword>
<dbReference type="STRING" id="1278819.BHE19_12245"/>
<organism evidence="2 4">
    <name type="scientific">Flavobacterium tructae</name>
    <dbReference type="NCBI Taxonomy" id="1114873"/>
    <lineage>
        <taxon>Bacteria</taxon>
        <taxon>Pseudomonadati</taxon>
        <taxon>Bacteroidota</taxon>
        <taxon>Flavobacteriia</taxon>
        <taxon>Flavobacteriales</taxon>
        <taxon>Flavobacteriaceae</taxon>
        <taxon>Flavobacterium</taxon>
    </lineage>
</organism>
<dbReference type="AlphaFoldDB" id="A0A1S1J1N0"/>
<dbReference type="Proteomes" id="UP000198319">
    <property type="component" value="Unassembled WGS sequence"/>
</dbReference>
<feature type="transmembrane region" description="Helical" evidence="1">
    <location>
        <begin position="32"/>
        <end position="50"/>
    </location>
</feature>
<reference evidence="4" key="2">
    <citation type="submission" date="2016-09" db="EMBL/GenBank/DDBJ databases">
        <authorList>
            <person name="Chen S."/>
            <person name="Walker E."/>
        </authorList>
    </citation>
    <scope>NUCLEOTIDE SEQUENCE [LARGE SCALE GENOMIC DNA]</scope>
    <source>
        <strain evidence="4">MSU</strain>
    </source>
</reference>
<dbReference type="Proteomes" id="UP000180252">
    <property type="component" value="Unassembled WGS sequence"/>
</dbReference>
<evidence type="ECO:0000313" key="4">
    <source>
        <dbReference type="Proteomes" id="UP000180252"/>
    </source>
</evidence>
<reference evidence="3 5" key="3">
    <citation type="submission" date="2016-11" db="EMBL/GenBank/DDBJ databases">
        <title>Whole genomes of Flavobacteriaceae.</title>
        <authorList>
            <person name="Stine C."/>
            <person name="Li C."/>
            <person name="Tadesse D."/>
        </authorList>
    </citation>
    <scope>NUCLEOTIDE SEQUENCE [LARGE SCALE GENOMIC DNA]</scope>
    <source>
        <strain evidence="3 5">ATCC BAA-2541</strain>
    </source>
</reference>
<dbReference type="EMBL" id="MUHG01000018">
    <property type="protein sequence ID" value="OXB19382.1"/>
    <property type="molecule type" value="Genomic_DNA"/>
</dbReference>
<name>A0A1S1J1N0_9FLAO</name>
<evidence type="ECO:0000313" key="3">
    <source>
        <dbReference type="EMBL" id="OXB19382.1"/>
    </source>
</evidence>
<proteinExistence type="predicted"/>
<accession>A0A1S1J1N0</accession>